<evidence type="ECO:0000313" key="2">
    <source>
        <dbReference type="Proteomes" id="UP001234178"/>
    </source>
</evidence>
<dbReference type="EMBL" id="JAOYFB010000004">
    <property type="protein sequence ID" value="KAK4014781.1"/>
    <property type="molecule type" value="Genomic_DNA"/>
</dbReference>
<gene>
    <name evidence="1" type="ORF">OUZ56_027289</name>
</gene>
<reference evidence="1 2" key="1">
    <citation type="journal article" date="2023" name="Nucleic Acids Res.">
        <title>The hologenome of Daphnia magna reveals possible DNA methylation and microbiome-mediated evolution of the host genome.</title>
        <authorList>
            <person name="Chaturvedi A."/>
            <person name="Li X."/>
            <person name="Dhandapani V."/>
            <person name="Marshall H."/>
            <person name="Kissane S."/>
            <person name="Cuenca-Cambronero M."/>
            <person name="Asole G."/>
            <person name="Calvet F."/>
            <person name="Ruiz-Romero M."/>
            <person name="Marangio P."/>
            <person name="Guigo R."/>
            <person name="Rago D."/>
            <person name="Mirbahai L."/>
            <person name="Eastwood N."/>
            <person name="Colbourne J.K."/>
            <person name="Zhou J."/>
            <person name="Mallon E."/>
            <person name="Orsini L."/>
        </authorList>
    </citation>
    <scope>NUCLEOTIDE SEQUENCE [LARGE SCALE GENOMIC DNA]</scope>
    <source>
        <strain evidence="1">LRV0_1</strain>
    </source>
</reference>
<accession>A0ABQ9ZPC5</accession>
<protein>
    <submittedName>
        <fullName evidence="1">Uncharacterized protein</fullName>
    </submittedName>
</protein>
<name>A0ABQ9ZPC5_9CRUS</name>
<keyword evidence="2" id="KW-1185">Reference proteome</keyword>
<comment type="caution">
    <text evidence="1">The sequence shown here is derived from an EMBL/GenBank/DDBJ whole genome shotgun (WGS) entry which is preliminary data.</text>
</comment>
<organism evidence="1 2">
    <name type="scientific">Daphnia magna</name>
    <dbReference type="NCBI Taxonomy" id="35525"/>
    <lineage>
        <taxon>Eukaryota</taxon>
        <taxon>Metazoa</taxon>
        <taxon>Ecdysozoa</taxon>
        <taxon>Arthropoda</taxon>
        <taxon>Crustacea</taxon>
        <taxon>Branchiopoda</taxon>
        <taxon>Diplostraca</taxon>
        <taxon>Cladocera</taxon>
        <taxon>Anomopoda</taxon>
        <taxon>Daphniidae</taxon>
        <taxon>Daphnia</taxon>
    </lineage>
</organism>
<sequence>MKNYACTLTPYEHEGGMVKDYDGGTRWLATGNSDCRENVSHQVNQDGKEKKQTNRLTPNDHEKRQALFQQLKDILHCQIRYLKRLKHSFNKVAGAMGTSAAGFTTEHRIKIIFRNDKQSQVTKCWLCERNRGKGKDEESLPLQFCQPVYIVCNSGLQFSLTASGGIMIKMKRK</sequence>
<proteinExistence type="predicted"/>
<dbReference type="Proteomes" id="UP001234178">
    <property type="component" value="Unassembled WGS sequence"/>
</dbReference>
<evidence type="ECO:0000313" key="1">
    <source>
        <dbReference type="EMBL" id="KAK4014781.1"/>
    </source>
</evidence>